<dbReference type="Proteomes" id="UP000189703">
    <property type="component" value="Unplaced"/>
</dbReference>
<dbReference type="eggNOG" id="KOG1561">
    <property type="taxonomic scope" value="Eukaryota"/>
</dbReference>
<evidence type="ECO:0000313" key="14">
    <source>
        <dbReference type="RefSeq" id="XP_010263045.1"/>
    </source>
</evidence>
<sequence length="325" mass="35150">MQTLCFKEHGGIARNHISQLSPVTPMPWWSAVGSQPASGEPFGQLKSLSADHPSGGDQLTDASRQAQRGVEQSTAQFTILSVSHPGDSRDSGKGQKTQQIPSAISRQSFPPDYQACIELGLGQPMVCANYPYMDQYYSIFATYGSQPTGRVMLPLNMPEDGPIYVNAKQYHGILRRRKSRAKAEMENKLIKVRKPYLHESRHLHAMRRARGCGGRFLNTKSSKGGNDTGKTGNSQPFQSSGSPSSEVLQSESANANSSKEASGGGSSLSGSEVTSMYSRGDFVCFQIDRLRPSTFHSDIIDSGQGTGIPNKWVAAANGCCNLLKV</sequence>
<evidence type="ECO:0000256" key="7">
    <source>
        <dbReference type="ARBA" id="ARBA00025911"/>
    </source>
</evidence>
<evidence type="ECO:0000256" key="8">
    <source>
        <dbReference type="RuleBase" id="RU367155"/>
    </source>
</evidence>
<gene>
    <name evidence="11 12 13 14" type="primary">LOC104601425</name>
</gene>
<name>A0A1U8AKD7_NELNU</name>
<dbReference type="SMART" id="SM00521">
    <property type="entry name" value="CBF"/>
    <property type="match status" value="1"/>
</dbReference>
<dbReference type="GO" id="GO:0006357">
    <property type="term" value="P:regulation of transcription by RNA polymerase II"/>
    <property type="evidence" value="ECO:0000318"/>
    <property type="project" value="GO_Central"/>
</dbReference>
<comment type="function">
    <text evidence="8">Component of the sequence-specific heterotrimeric transcription factor (NF-Y) which specifically recognizes a 5'-CCAAT-3' box motif found in the promoters of its target genes.</text>
</comment>
<evidence type="ECO:0000256" key="3">
    <source>
        <dbReference type="ARBA" id="ARBA00023125"/>
    </source>
</evidence>
<dbReference type="STRING" id="4432.A0A1U8AKD7"/>
<evidence type="ECO:0000256" key="6">
    <source>
        <dbReference type="ARBA" id="ARBA00023242"/>
    </source>
</evidence>
<dbReference type="InterPro" id="IPR018362">
    <property type="entry name" value="CCAAT-binding_factor_CS"/>
</dbReference>
<reference evidence="11 12" key="1">
    <citation type="submission" date="2025-04" db="UniProtKB">
        <authorList>
            <consortium name="RefSeq"/>
        </authorList>
    </citation>
    <scope>IDENTIFICATION</scope>
</reference>
<keyword evidence="4" id="KW-0010">Activator</keyword>
<keyword evidence="5 8" id="KW-0804">Transcription</keyword>
<comment type="subcellular location">
    <subcellularLocation>
        <location evidence="1 8">Nucleus</location>
    </subcellularLocation>
</comment>
<protein>
    <recommendedName>
        <fullName evidence="8">Nuclear transcription factor Y subunit</fullName>
    </recommendedName>
</protein>
<proteinExistence type="inferred from homology"/>
<evidence type="ECO:0000256" key="2">
    <source>
        <dbReference type="ARBA" id="ARBA00023015"/>
    </source>
</evidence>
<dbReference type="RefSeq" id="XP_010263041.1">
    <property type="nucleotide sequence ID" value="XM_010264739.2"/>
</dbReference>
<dbReference type="GeneID" id="104601425"/>
<feature type="region of interest" description="Disordered" evidence="9">
    <location>
        <begin position="214"/>
        <end position="272"/>
    </location>
</feature>
<feature type="region of interest" description="Disordered" evidence="9">
    <location>
        <begin position="31"/>
        <end position="70"/>
    </location>
</feature>
<accession>A0A1U8AKD7</accession>
<dbReference type="GO" id="GO:0016602">
    <property type="term" value="C:CCAAT-binding factor complex"/>
    <property type="evidence" value="ECO:0007669"/>
    <property type="project" value="InterPro"/>
</dbReference>
<evidence type="ECO:0000256" key="5">
    <source>
        <dbReference type="ARBA" id="ARBA00023163"/>
    </source>
</evidence>
<dbReference type="Gene3D" id="6.10.250.2430">
    <property type="match status" value="1"/>
</dbReference>
<evidence type="ECO:0000313" key="11">
    <source>
        <dbReference type="RefSeq" id="XP_010263040.1"/>
    </source>
</evidence>
<dbReference type="AlphaFoldDB" id="A0A1U8AKD7"/>
<dbReference type="Pfam" id="PF02045">
    <property type="entry name" value="CBFB_NFYA"/>
    <property type="match status" value="1"/>
</dbReference>
<evidence type="ECO:0000313" key="12">
    <source>
        <dbReference type="RefSeq" id="XP_010263041.1"/>
    </source>
</evidence>
<evidence type="ECO:0000313" key="10">
    <source>
        <dbReference type="Proteomes" id="UP000189703"/>
    </source>
</evidence>
<feature type="compositionally biased region" description="Low complexity" evidence="9">
    <location>
        <begin position="234"/>
        <end position="261"/>
    </location>
</feature>
<dbReference type="PANTHER" id="PTHR12632">
    <property type="entry name" value="TRANSCRIPTION FACTOR NF-Y ALPHA-RELATED"/>
    <property type="match status" value="1"/>
</dbReference>
<dbReference type="RefSeq" id="XP_010263042.1">
    <property type="nucleotide sequence ID" value="XM_010264740.2"/>
</dbReference>
<keyword evidence="6 8" id="KW-0539">Nucleus</keyword>
<evidence type="ECO:0000313" key="13">
    <source>
        <dbReference type="RefSeq" id="XP_010263042.1"/>
    </source>
</evidence>
<keyword evidence="10" id="KW-1185">Reference proteome</keyword>
<dbReference type="PROSITE" id="PS00686">
    <property type="entry name" value="NFYA_HAP2_1"/>
    <property type="match status" value="1"/>
</dbReference>
<evidence type="ECO:0000256" key="1">
    <source>
        <dbReference type="ARBA" id="ARBA00004123"/>
    </source>
</evidence>
<dbReference type="PROSITE" id="PS51152">
    <property type="entry name" value="NFYA_HAP2_2"/>
    <property type="match status" value="1"/>
</dbReference>
<evidence type="ECO:0000256" key="4">
    <source>
        <dbReference type="ARBA" id="ARBA00023159"/>
    </source>
</evidence>
<dbReference type="KEGG" id="nnu:104601425"/>
<keyword evidence="2 8" id="KW-0805">Transcription regulation</keyword>
<dbReference type="GO" id="GO:0003677">
    <property type="term" value="F:DNA binding"/>
    <property type="evidence" value="ECO:0007669"/>
    <property type="project" value="UniProtKB-KW"/>
</dbReference>
<dbReference type="RefSeq" id="XP_010263045.1">
    <property type="nucleotide sequence ID" value="XM_010264743.2"/>
</dbReference>
<dbReference type="OrthoDB" id="1097733at2759"/>
<comment type="similarity">
    <text evidence="8">Belongs to the NFYA/HAP2 subunit family.</text>
</comment>
<dbReference type="PRINTS" id="PR00616">
    <property type="entry name" value="CCAATSUBUNTB"/>
</dbReference>
<feature type="compositionally biased region" description="Polar residues" evidence="9">
    <location>
        <begin position="218"/>
        <end position="233"/>
    </location>
</feature>
<feature type="region of interest" description="Disordered" evidence="9">
    <location>
        <begin position="82"/>
        <end position="105"/>
    </location>
</feature>
<dbReference type="InterPro" id="IPR001289">
    <property type="entry name" value="NFYA"/>
</dbReference>
<feature type="compositionally biased region" description="Polar residues" evidence="9">
    <location>
        <begin position="60"/>
        <end position="70"/>
    </location>
</feature>
<dbReference type="GO" id="GO:0000981">
    <property type="term" value="F:DNA-binding transcription factor activity, RNA polymerase II-specific"/>
    <property type="evidence" value="ECO:0000318"/>
    <property type="project" value="GO_Central"/>
</dbReference>
<feature type="compositionally biased region" description="Polar residues" evidence="9">
    <location>
        <begin position="94"/>
        <end position="105"/>
    </location>
</feature>
<organism evidence="10 13">
    <name type="scientific">Nelumbo nucifera</name>
    <name type="common">Sacred lotus</name>
    <dbReference type="NCBI Taxonomy" id="4432"/>
    <lineage>
        <taxon>Eukaryota</taxon>
        <taxon>Viridiplantae</taxon>
        <taxon>Streptophyta</taxon>
        <taxon>Embryophyta</taxon>
        <taxon>Tracheophyta</taxon>
        <taxon>Spermatophyta</taxon>
        <taxon>Magnoliopsida</taxon>
        <taxon>Proteales</taxon>
        <taxon>Nelumbonaceae</taxon>
        <taxon>Nelumbo</taxon>
    </lineage>
</organism>
<keyword evidence="3 8" id="KW-0238">DNA-binding</keyword>
<dbReference type="OMA" id="GHGIIMP"/>
<dbReference type="RefSeq" id="XP_010263040.1">
    <property type="nucleotide sequence ID" value="XM_010264738.1"/>
</dbReference>
<comment type="subunit">
    <text evidence="7">Heterotrimeric transcription factor composed of three components, NF-YA, NF-YB and NF-YC. NF-YB and NF-YC must interact and dimerize for NF-YA association and DNA binding.</text>
</comment>
<evidence type="ECO:0000256" key="9">
    <source>
        <dbReference type="SAM" id="MobiDB-lite"/>
    </source>
</evidence>